<proteinExistence type="predicted"/>
<dbReference type="InterPro" id="IPR012156">
    <property type="entry name" value="Cold_shock_CspA"/>
</dbReference>
<dbReference type="InterPro" id="IPR002059">
    <property type="entry name" value="CSP_DNA-bd"/>
</dbReference>
<gene>
    <name evidence="2" type="ORF">Phou_078580</name>
</gene>
<dbReference type="PIRSF" id="PIRSF002599">
    <property type="entry name" value="Cold_shock_A"/>
    <property type="match status" value="1"/>
</dbReference>
<reference evidence="2 3" key="2">
    <citation type="submission" date="2020-03" db="EMBL/GenBank/DDBJ databases">
        <authorList>
            <person name="Ichikawa N."/>
            <person name="Kimura A."/>
            <person name="Kitahashi Y."/>
            <person name="Uohara A."/>
        </authorList>
    </citation>
    <scope>NUCLEOTIDE SEQUENCE [LARGE SCALE GENOMIC DNA]</scope>
    <source>
        <strain evidence="2 3">NBRC 108639</strain>
    </source>
</reference>
<keyword evidence="3" id="KW-1185">Reference proteome</keyword>
<dbReference type="SUPFAM" id="SSF50249">
    <property type="entry name" value="Nucleic acid-binding proteins"/>
    <property type="match status" value="1"/>
</dbReference>
<protein>
    <recommendedName>
        <fullName evidence="1">CSD domain-containing protein</fullName>
    </recommendedName>
</protein>
<feature type="domain" description="CSD" evidence="1">
    <location>
        <begin position="1"/>
        <end position="47"/>
    </location>
</feature>
<evidence type="ECO:0000259" key="1">
    <source>
        <dbReference type="PROSITE" id="PS51857"/>
    </source>
</evidence>
<name>A0A6V8KMC9_9ACTN</name>
<dbReference type="PROSITE" id="PS51857">
    <property type="entry name" value="CSD_2"/>
    <property type="match status" value="1"/>
</dbReference>
<dbReference type="AlphaFoldDB" id="A0A6V8KMC9"/>
<evidence type="ECO:0000313" key="2">
    <source>
        <dbReference type="EMBL" id="GFJ83678.1"/>
    </source>
</evidence>
<dbReference type="Proteomes" id="UP000482800">
    <property type="component" value="Unassembled WGS sequence"/>
</dbReference>
<reference evidence="2 3" key="1">
    <citation type="submission" date="2020-03" db="EMBL/GenBank/DDBJ databases">
        <title>Whole genome shotgun sequence of Phytohabitans houttuyneae NBRC 108639.</title>
        <authorList>
            <person name="Komaki H."/>
            <person name="Tamura T."/>
        </authorList>
    </citation>
    <scope>NUCLEOTIDE SEQUENCE [LARGE SCALE GENOMIC DNA]</scope>
    <source>
        <strain evidence="2 3">NBRC 108639</strain>
    </source>
</reference>
<organism evidence="2 3">
    <name type="scientific">Phytohabitans houttuyneae</name>
    <dbReference type="NCBI Taxonomy" id="1076126"/>
    <lineage>
        <taxon>Bacteria</taxon>
        <taxon>Bacillati</taxon>
        <taxon>Actinomycetota</taxon>
        <taxon>Actinomycetes</taxon>
        <taxon>Micromonosporales</taxon>
        <taxon>Micromonosporaceae</taxon>
    </lineage>
</organism>
<dbReference type="Pfam" id="PF00313">
    <property type="entry name" value="CSD"/>
    <property type="match status" value="1"/>
</dbReference>
<comment type="caution">
    <text evidence="2">The sequence shown here is derived from an EMBL/GenBank/DDBJ whole genome shotgun (WGS) entry which is preliminary data.</text>
</comment>
<dbReference type="GO" id="GO:0003676">
    <property type="term" value="F:nucleic acid binding"/>
    <property type="evidence" value="ECO:0007669"/>
    <property type="project" value="InterPro"/>
</dbReference>
<evidence type="ECO:0000313" key="3">
    <source>
        <dbReference type="Proteomes" id="UP000482800"/>
    </source>
</evidence>
<sequence>MDGGYKDVFVHFSAIAAEGYRSLEENQWVEFGIAQGAEVSQAGDVRVL</sequence>
<dbReference type="PRINTS" id="PR00050">
    <property type="entry name" value="COLDSHOCK"/>
</dbReference>
<accession>A0A6V8KMC9</accession>
<dbReference type="InterPro" id="IPR012340">
    <property type="entry name" value="NA-bd_OB-fold"/>
</dbReference>
<dbReference type="Gene3D" id="2.40.50.140">
    <property type="entry name" value="Nucleic acid-binding proteins"/>
    <property type="match status" value="1"/>
</dbReference>
<dbReference type="EMBL" id="BLPF01000003">
    <property type="protein sequence ID" value="GFJ83678.1"/>
    <property type="molecule type" value="Genomic_DNA"/>
</dbReference>